<dbReference type="PROSITE" id="PS00028">
    <property type="entry name" value="ZINC_FINGER_C2H2_1"/>
    <property type="match status" value="6"/>
</dbReference>
<evidence type="ECO:0000256" key="5">
    <source>
        <dbReference type="ARBA" id="ARBA00022833"/>
    </source>
</evidence>
<dbReference type="EMBL" id="JBEUOH010000030">
    <property type="protein sequence ID" value="KAL0858306.1"/>
    <property type="molecule type" value="Genomic_DNA"/>
</dbReference>
<keyword evidence="4 8" id="KW-0863">Zinc-finger</keyword>
<proteinExistence type="predicted"/>
<evidence type="ECO:0000313" key="10">
    <source>
        <dbReference type="EMBL" id="KAL0858306.1"/>
    </source>
</evidence>
<keyword evidence="11" id="KW-1185">Reference proteome</keyword>
<dbReference type="PANTHER" id="PTHR24404:SF114">
    <property type="entry name" value="KLUMPFUSS, ISOFORM B-RELATED"/>
    <property type="match status" value="1"/>
</dbReference>
<evidence type="ECO:0000256" key="4">
    <source>
        <dbReference type="ARBA" id="ARBA00022771"/>
    </source>
</evidence>
<dbReference type="SMART" id="SM00355">
    <property type="entry name" value="ZnF_C2H2"/>
    <property type="match status" value="9"/>
</dbReference>
<evidence type="ECO:0000256" key="8">
    <source>
        <dbReference type="PROSITE-ProRule" id="PRU00042"/>
    </source>
</evidence>
<evidence type="ECO:0000313" key="11">
    <source>
        <dbReference type="Proteomes" id="UP001549920"/>
    </source>
</evidence>
<dbReference type="Proteomes" id="UP001549920">
    <property type="component" value="Unassembled WGS sequence"/>
</dbReference>
<reference evidence="10 11" key="1">
    <citation type="submission" date="2024-06" db="EMBL/GenBank/DDBJ databases">
        <title>A chromosome-level genome assembly of beet webworm, Loxostege sticticalis.</title>
        <authorList>
            <person name="Zhang Y."/>
        </authorList>
    </citation>
    <scope>NUCLEOTIDE SEQUENCE [LARGE SCALE GENOMIC DNA]</scope>
    <source>
        <strain evidence="10">AQ026</strain>
        <tissue evidence="10">Whole body</tissue>
    </source>
</reference>
<keyword evidence="5" id="KW-0862">Zinc</keyword>
<keyword evidence="3" id="KW-0677">Repeat</keyword>
<evidence type="ECO:0000256" key="7">
    <source>
        <dbReference type="ARBA" id="ARBA00023242"/>
    </source>
</evidence>
<evidence type="ECO:0000256" key="1">
    <source>
        <dbReference type="ARBA" id="ARBA00004123"/>
    </source>
</evidence>
<dbReference type="SUPFAM" id="SSF57667">
    <property type="entry name" value="beta-beta-alpha zinc fingers"/>
    <property type="match status" value="4"/>
</dbReference>
<feature type="domain" description="C2H2-type" evidence="9">
    <location>
        <begin position="429"/>
        <end position="457"/>
    </location>
</feature>
<dbReference type="InterPro" id="IPR036236">
    <property type="entry name" value="Znf_C2H2_sf"/>
</dbReference>
<feature type="domain" description="C2H2-type" evidence="9">
    <location>
        <begin position="227"/>
        <end position="254"/>
    </location>
</feature>
<name>A0ABR3H0H5_LOXSC</name>
<protein>
    <recommendedName>
        <fullName evidence="9">C2H2-type domain-containing protein</fullName>
    </recommendedName>
</protein>
<dbReference type="InterPro" id="IPR013087">
    <property type="entry name" value="Znf_C2H2_type"/>
</dbReference>
<feature type="domain" description="C2H2-type" evidence="9">
    <location>
        <begin position="396"/>
        <end position="426"/>
    </location>
</feature>
<dbReference type="Pfam" id="PF00096">
    <property type="entry name" value="zf-C2H2"/>
    <property type="match status" value="2"/>
</dbReference>
<dbReference type="PANTHER" id="PTHR24404">
    <property type="entry name" value="ZINC FINGER PROTEIN"/>
    <property type="match status" value="1"/>
</dbReference>
<keyword evidence="7" id="KW-0539">Nucleus</keyword>
<feature type="domain" description="C2H2-type" evidence="9">
    <location>
        <begin position="312"/>
        <end position="339"/>
    </location>
</feature>
<feature type="domain" description="C2H2-type" evidence="9">
    <location>
        <begin position="282"/>
        <end position="306"/>
    </location>
</feature>
<sequence length="508" mass="59501">MCEYTCHGCLKIGDDVRMMSPDEQNLYFKFVQASNEDVRMFVCLLCAHLLKKLGKFLFQCQEAYNILSHSLLEETKPEIFSEITLHRLITTQPHITEFYDNPYDFEPELVSFDEAFDDEDVPLVLLKKEDGLDTEDKVKKKKKLKKKHVDENGSLIKIEDLQSESLDRKEYKKIKCKRKPKKELPEGFSSRMVQETEEYVVIKLTKEQVLEEMQERSKREEYQRTLFKCEKCVKGFNFEDVLRTHMEKHSMENGSLQCEICTQYCPSVVSLRGHMKSHTTRYKCKVCGCVRQSRQHLLEHHSTSHTAGALTYTCHHCDFSTTKRTSMQRHVKSHRQGEKHACHQCGKLFKSEETLRVHTMRHDKSKRLQCEECNRMFIYPSLLHRHVQAVHVRKDYYCVECDVEFKSRENLRLHFKKAKRHRDASSYQYECSQCAERFVSPSTLSTHVSSAHGSQKQHECGACARAYSSRDALRAHARAKHCRRADKVQKKLEDSMLAEVPQPALLES</sequence>
<dbReference type="PROSITE" id="PS50157">
    <property type="entry name" value="ZINC_FINGER_C2H2_2"/>
    <property type="match status" value="8"/>
</dbReference>
<evidence type="ECO:0000256" key="2">
    <source>
        <dbReference type="ARBA" id="ARBA00022723"/>
    </source>
</evidence>
<comment type="subcellular location">
    <subcellularLocation>
        <location evidence="1">Nucleus</location>
    </subcellularLocation>
</comment>
<evidence type="ECO:0000259" key="9">
    <source>
        <dbReference type="PROSITE" id="PS50157"/>
    </source>
</evidence>
<evidence type="ECO:0000256" key="3">
    <source>
        <dbReference type="ARBA" id="ARBA00022737"/>
    </source>
</evidence>
<feature type="domain" description="C2H2-type" evidence="9">
    <location>
        <begin position="368"/>
        <end position="396"/>
    </location>
</feature>
<gene>
    <name evidence="10" type="ORF">ABMA27_012206</name>
</gene>
<keyword evidence="6" id="KW-0238">DNA-binding</keyword>
<evidence type="ECO:0000256" key="6">
    <source>
        <dbReference type="ARBA" id="ARBA00023125"/>
    </source>
</evidence>
<organism evidence="10 11">
    <name type="scientific">Loxostege sticticalis</name>
    <name type="common">Beet webworm moth</name>
    <dbReference type="NCBI Taxonomy" id="481309"/>
    <lineage>
        <taxon>Eukaryota</taxon>
        <taxon>Metazoa</taxon>
        <taxon>Ecdysozoa</taxon>
        <taxon>Arthropoda</taxon>
        <taxon>Hexapoda</taxon>
        <taxon>Insecta</taxon>
        <taxon>Pterygota</taxon>
        <taxon>Neoptera</taxon>
        <taxon>Endopterygota</taxon>
        <taxon>Lepidoptera</taxon>
        <taxon>Glossata</taxon>
        <taxon>Ditrysia</taxon>
        <taxon>Pyraloidea</taxon>
        <taxon>Crambidae</taxon>
        <taxon>Pyraustinae</taxon>
        <taxon>Loxostege</taxon>
    </lineage>
</organism>
<feature type="domain" description="C2H2-type" evidence="9">
    <location>
        <begin position="340"/>
        <end position="367"/>
    </location>
</feature>
<dbReference type="Gene3D" id="3.30.160.60">
    <property type="entry name" value="Classic Zinc Finger"/>
    <property type="match status" value="4"/>
</dbReference>
<accession>A0ABR3H0H5</accession>
<comment type="caution">
    <text evidence="10">The sequence shown here is derived from an EMBL/GenBank/DDBJ whole genome shotgun (WGS) entry which is preliminary data.</text>
</comment>
<keyword evidence="2" id="KW-0479">Metal-binding</keyword>
<dbReference type="InterPro" id="IPR050589">
    <property type="entry name" value="Ikaros_C2H2-ZF"/>
</dbReference>
<feature type="domain" description="C2H2-type" evidence="9">
    <location>
        <begin position="458"/>
        <end position="486"/>
    </location>
</feature>